<protein>
    <submittedName>
        <fullName evidence="1">Uncharacterized protein</fullName>
    </submittedName>
</protein>
<reference evidence="1" key="1">
    <citation type="submission" date="2015-09" db="EMBL/GenBank/DDBJ databases">
        <title>De novo assembly of Pectinophora gossypiella (Pink Bollworm) gut transcriptome.</title>
        <authorList>
            <person name="Tassone E.E."/>
        </authorList>
    </citation>
    <scope>NUCLEOTIDE SEQUENCE</scope>
</reference>
<accession>A0A1E1W0S5</accession>
<proteinExistence type="predicted"/>
<dbReference type="AlphaFoldDB" id="A0A1E1W0S5"/>
<sequence length="124" mass="14315">SPKDIIPSPPWWDSECTELVRRRDEEEENFVNNPSLDSFITFQKVNARTKRELSKKKYDGWSSFCESLSPRSPPSLLWKNINRSRGSYTDNNPSSNDPSVWLNDFLDRLAPPFVPSENCFPSSS</sequence>
<feature type="non-terminal residue" evidence="1">
    <location>
        <position position="1"/>
    </location>
</feature>
<name>A0A1E1W0S5_PECGO</name>
<dbReference type="OrthoDB" id="8058536at2759"/>
<organism evidence="1">
    <name type="scientific">Pectinophora gossypiella</name>
    <name type="common">Cotton pink bollworm</name>
    <name type="synonym">Depressaria gossypiella</name>
    <dbReference type="NCBI Taxonomy" id="13191"/>
    <lineage>
        <taxon>Eukaryota</taxon>
        <taxon>Metazoa</taxon>
        <taxon>Ecdysozoa</taxon>
        <taxon>Arthropoda</taxon>
        <taxon>Hexapoda</taxon>
        <taxon>Insecta</taxon>
        <taxon>Pterygota</taxon>
        <taxon>Neoptera</taxon>
        <taxon>Endopterygota</taxon>
        <taxon>Lepidoptera</taxon>
        <taxon>Glossata</taxon>
        <taxon>Ditrysia</taxon>
        <taxon>Gelechioidea</taxon>
        <taxon>Gelechiidae</taxon>
        <taxon>Apatetrinae</taxon>
        <taxon>Pectinophora</taxon>
    </lineage>
</organism>
<dbReference type="EMBL" id="GDQN01010512">
    <property type="protein sequence ID" value="JAT80542.1"/>
    <property type="molecule type" value="Transcribed_RNA"/>
</dbReference>
<feature type="non-terminal residue" evidence="1">
    <location>
        <position position="124"/>
    </location>
</feature>
<evidence type="ECO:0000313" key="1">
    <source>
        <dbReference type="EMBL" id="JAT80542.1"/>
    </source>
</evidence>
<gene>
    <name evidence="1" type="ORF">g.17307</name>
</gene>